<sequence>MWKSTLLRASITALTTLGLMISTPHVQAATQPAQPLKVRVTDAKIFDIALKEQGTLQGRVVDHAGNPAPHAEVVIRQGEQVVAKTVTDRQGRFSAAGLKGGVYEVASGKTVGMYRAWQGNAAPPAAMEQALLVLGQNGERGQFGAMGGGMLLLTTVIIASLVVGIVSLDKINDIEDDLNAPSP</sequence>
<name>A0A7C4LM46_9PLAN</name>
<gene>
    <name evidence="3" type="ORF">ENS64_12455</name>
</gene>
<dbReference type="InterPro" id="IPR008969">
    <property type="entry name" value="CarboxyPept-like_regulatory"/>
</dbReference>
<feature type="transmembrane region" description="Helical" evidence="1">
    <location>
        <begin position="143"/>
        <end position="168"/>
    </location>
</feature>
<dbReference type="GO" id="GO:0004180">
    <property type="term" value="F:carboxypeptidase activity"/>
    <property type="evidence" value="ECO:0007669"/>
    <property type="project" value="UniProtKB-KW"/>
</dbReference>
<accession>A0A7C4LM46</accession>
<feature type="signal peptide" evidence="2">
    <location>
        <begin position="1"/>
        <end position="28"/>
    </location>
</feature>
<feature type="chain" id="PRO_5028055111" evidence="2">
    <location>
        <begin position="29"/>
        <end position="183"/>
    </location>
</feature>
<keyword evidence="3" id="KW-0645">Protease</keyword>
<keyword evidence="1" id="KW-0812">Transmembrane</keyword>
<dbReference type="AlphaFoldDB" id="A0A7C4LM46"/>
<protein>
    <submittedName>
        <fullName evidence="3">Carboxypeptidase regulatory-like domain-containing protein</fullName>
    </submittedName>
</protein>
<dbReference type="InterPro" id="IPR013783">
    <property type="entry name" value="Ig-like_fold"/>
</dbReference>
<dbReference type="Pfam" id="PF13620">
    <property type="entry name" value="CarboxypepD_reg"/>
    <property type="match status" value="1"/>
</dbReference>
<dbReference type="EMBL" id="DSVQ01000016">
    <property type="protein sequence ID" value="HGT40054.1"/>
    <property type="molecule type" value="Genomic_DNA"/>
</dbReference>
<dbReference type="Gene3D" id="2.60.40.10">
    <property type="entry name" value="Immunoglobulins"/>
    <property type="match status" value="1"/>
</dbReference>
<evidence type="ECO:0000256" key="1">
    <source>
        <dbReference type="SAM" id="Phobius"/>
    </source>
</evidence>
<proteinExistence type="predicted"/>
<keyword evidence="3" id="KW-0378">Hydrolase</keyword>
<dbReference type="SUPFAM" id="SSF49464">
    <property type="entry name" value="Carboxypeptidase regulatory domain-like"/>
    <property type="match status" value="1"/>
</dbReference>
<keyword evidence="2" id="KW-0732">Signal</keyword>
<keyword evidence="3" id="KW-0121">Carboxypeptidase</keyword>
<evidence type="ECO:0000256" key="2">
    <source>
        <dbReference type="SAM" id="SignalP"/>
    </source>
</evidence>
<keyword evidence="1" id="KW-0472">Membrane</keyword>
<comment type="caution">
    <text evidence="3">The sequence shown here is derived from an EMBL/GenBank/DDBJ whole genome shotgun (WGS) entry which is preliminary data.</text>
</comment>
<reference evidence="3" key="1">
    <citation type="journal article" date="2020" name="mSystems">
        <title>Genome- and Community-Level Interaction Insights into Carbon Utilization and Element Cycling Functions of Hydrothermarchaeota in Hydrothermal Sediment.</title>
        <authorList>
            <person name="Zhou Z."/>
            <person name="Liu Y."/>
            <person name="Xu W."/>
            <person name="Pan J."/>
            <person name="Luo Z.H."/>
            <person name="Li M."/>
        </authorList>
    </citation>
    <scope>NUCLEOTIDE SEQUENCE [LARGE SCALE GENOMIC DNA]</scope>
    <source>
        <strain evidence="3">SpSt-508</strain>
    </source>
</reference>
<evidence type="ECO:0000313" key="3">
    <source>
        <dbReference type="EMBL" id="HGT40054.1"/>
    </source>
</evidence>
<keyword evidence="1" id="KW-1133">Transmembrane helix</keyword>
<organism evidence="3">
    <name type="scientific">Schlesneria paludicola</name>
    <dbReference type="NCBI Taxonomy" id="360056"/>
    <lineage>
        <taxon>Bacteria</taxon>
        <taxon>Pseudomonadati</taxon>
        <taxon>Planctomycetota</taxon>
        <taxon>Planctomycetia</taxon>
        <taxon>Planctomycetales</taxon>
        <taxon>Planctomycetaceae</taxon>
        <taxon>Schlesneria</taxon>
    </lineage>
</organism>